<dbReference type="PANTHER" id="PTHR40613:SF1">
    <property type="entry name" value="CYTOPLASMIC PROTEIN"/>
    <property type="match status" value="1"/>
</dbReference>
<dbReference type="EMBL" id="JAEHOC010000029">
    <property type="protein sequence ID" value="KAG2429792.1"/>
    <property type="molecule type" value="Genomic_DNA"/>
</dbReference>
<dbReference type="OrthoDB" id="549711at2759"/>
<evidence type="ECO:0000313" key="3">
    <source>
        <dbReference type="Proteomes" id="UP000650467"/>
    </source>
</evidence>
<dbReference type="InterPro" id="IPR024530">
    <property type="entry name" value="QSregVF_b"/>
</dbReference>
<keyword evidence="3" id="KW-1185">Reference proteome</keyword>
<gene>
    <name evidence="2" type="ORF">HXX76_010576</name>
</gene>
<organism evidence="2 3">
    <name type="scientific">Chlamydomonas incerta</name>
    <dbReference type="NCBI Taxonomy" id="51695"/>
    <lineage>
        <taxon>Eukaryota</taxon>
        <taxon>Viridiplantae</taxon>
        <taxon>Chlorophyta</taxon>
        <taxon>core chlorophytes</taxon>
        <taxon>Chlorophyceae</taxon>
        <taxon>CS clade</taxon>
        <taxon>Chlamydomonadales</taxon>
        <taxon>Chlamydomonadaceae</taxon>
        <taxon>Chlamydomonas</taxon>
    </lineage>
</organism>
<dbReference type="AlphaFoldDB" id="A0A835VUH1"/>
<protein>
    <submittedName>
        <fullName evidence="2">Uncharacterized protein</fullName>
    </submittedName>
</protein>
<accession>A0A835VUH1</accession>
<evidence type="ECO:0000256" key="1">
    <source>
        <dbReference type="SAM" id="MobiDB-lite"/>
    </source>
</evidence>
<dbReference type="PANTHER" id="PTHR40613">
    <property type="match status" value="1"/>
</dbReference>
<comment type="caution">
    <text evidence="2">The sequence shown here is derived from an EMBL/GenBank/DDBJ whole genome shotgun (WGS) entry which is preliminary data.</text>
</comment>
<sequence length="481" mass="48998">MLEAGVDPRASGPHGTTAVQLLQDGRRLYSGEVAALEGSGRVRDTQGLHSMLRAIDDTLAACNSAQRPGGPAAGGVVGAGMAAGGLADGAAGLATPGGAAGKRRGRLQQASPVGAAAAGAALSVAGSSPAAAAAAPDAPRKRRRSDDEVVASTGGTGVKQDVRQALAVQLQGAAASVDGGPAAAAAAAKRMAVKPEPGVSAAVVGPCGSAARAAPAVAAAVKLEPCMSVMGSAARGGAAVKQEPPVQTEAAARGAAVKQEPHTPRAAASVCSGAARAAAPEGVGEHAPQPDQDPGPVMPFGQYAGRPLTQLPASYVCWMCQQEGMFSSAVQRHDLCQQLLDAGVIRPAAADTVSPVTEQPYLTGYEPVWRVAPATPEEQQEACEATMTFGQHKGERLSQVPSDYIGWMCRQPDFWDLSQLRKRELLRHLEVLGRVTYSRSGEVLQAASEAVAPRAVGYSWLRSLGFLAFGADDYDCDECGY</sequence>
<feature type="region of interest" description="Disordered" evidence="1">
    <location>
        <begin position="129"/>
        <end position="156"/>
    </location>
</feature>
<dbReference type="Pfam" id="PF12843">
    <property type="entry name" value="QSregVF_b"/>
    <property type="match status" value="1"/>
</dbReference>
<proteinExistence type="predicted"/>
<reference evidence="2" key="1">
    <citation type="journal article" date="2020" name="bioRxiv">
        <title>Comparative genomics of Chlamydomonas.</title>
        <authorList>
            <person name="Craig R.J."/>
            <person name="Hasan A.R."/>
            <person name="Ness R.W."/>
            <person name="Keightley P.D."/>
        </authorList>
    </citation>
    <scope>NUCLEOTIDE SEQUENCE</scope>
    <source>
        <strain evidence="2">SAG 7.73</strain>
    </source>
</reference>
<evidence type="ECO:0000313" key="2">
    <source>
        <dbReference type="EMBL" id="KAG2429792.1"/>
    </source>
</evidence>
<dbReference type="Proteomes" id="UP000650467">
    <property type="component" value="Unassembled WGS sequence"/>
</dbReference>
<name>A0A835VUH1_CHLIN</name>